<comment type="caution">
    <text evidence="3">The sequence shown here is derived from an EMBL/GenBank/DDBJ whole genome shotgun (WGS) entry which is preliminary data.</text>
</comment>
<name>A0ABQ9GW60_9NEOP</name>
<evidence type="ECO:0000256" key="2">
    <source>
        <dbReference type="ARBA" id="ARBA00022737"/>
    </source>
</evidence>
<evidence type="ECO:0000256" key="1">
    <source>
        <dbReference type="ARBA" id="ARBA00022460"/>
    </source>
</evidence>
<sequence>MVCGRRDGKIVAKTRHKNTGGGFELPLVSLATLRHNDKDLRIPKWVSRNCSQWPSNIPVLRSQYVVYRVNCSSQDQLSVNACISSYFFAAECPYTCAFFIRASLNEDRCIIFAAFLATVNAGYLSTPASVSYYSSGLTSSAGFSYASPAAITSSHSNILRTPGNLGQVSTYSKTVDTPYSSVTKSDVRVSNPGLAYTAAAAPAIAAYSTPAYSSSYYGSAASSARYGSAALVAPAAVTYSSSLAAPASVSYSSLAAPAAVSYAAQAALASPAAITSSHSNILRTAGNLGQVSTYSKTIDTPYSSVSKSDVRVSNPGVAYTAAVAPAVSAYAAPAYSSSYYGSAASSARYGSAALVAPAAVTYSSSLAAPASVSYSSLAAPAAVSYGAQAALASPAAITSSHSNILRSPGNLGQVSTYSKTIDTPYSSVSKSDVRVSNPGVAYTAAVAPAVSAYAAPAYSSSYYGSAASSARYGSAAVVAPASVSYSSSLAAPASVSYSSLAAPAAVSYGAQAALASPAAITSSHSNILRSPGNLGQVSTYSKTIDTPYSSVSKSDVRVSNPGVAYTAAVAPAVSAYAAPAYSSSYYGSAASSARYGSAALVAPASVTYSSSLAAPASVSYSSLAAPAAVSYGAQAALASPAAITSSHSNILRSPGNLGQVSTYSKTIDTPYSSVSKSDVRVSNPGVAYTAAVAPAVSAYAAPAYSSSYYGSAASSARYGSAALVAPAAVTYSSSLAAPASVSYSSSLAAPASVSYSSLAAPAAVSYAAQAALASPAAITSSHSNILRTAGNLGQVSTYSKTIDTPYSSVSKSDVRVSNPGLAYTAAAAPAIAAYSTPAYSSSYYGSAASSARYGSAAVVAPAAVTYSSSLAAPASVSYSSLAAPAAVSYGAQAALASPAAITSSHSNILRTPGNLGQVSTYSKTVDTPYSSVTKSDVRVSNPGIAYSAAAPAVAAYAAPAYSSSYYGSSAYSRGYGSAALVAPAAVSYSSSLAAPAAITSSHSNILRSPGNLGQLSTYSKTVNTPYSSVSKSDVRVSNSGVAYGAYGAIAAPAYATSSYGFPAYARAYAAPATYATYAGGASHASIQYESEPARLMAMNWELLSVPASSPTVRYFHKITDNPCINRWRSDQPVKLRDCSVRKKTRQAENIKRSSR</sequence>
<accession>A0ABQ9GW60</accession>
<keyword evidence="4" id="KW-1185">Reference proteome</keyword>
<keyword evidence="2" id="KW-0677">Repeat</keyword>
<dbReference type="Proteomes" id="UP001159363">
    <property type="component" value="Chromosome 8"/>
</dbReference>
<dbReference type="InterPro" id="IPR022727">
    <property type="entry name" value="Cuticle_C1"/>
</dbReference>
<dbReference type="Pfam" id="PF11018">
    <property type="entry name" value="Cuticle_3"/>
    <property type="match status" value="8"/>
</dbReference>
<keyword evidence="1" id="KW-0193">Cuticle</keyword>
<dbReference type="EMBL" id="JARBHB010000009">
    <property type="protein sequence ID" value="KAJ8876219.1"/>
    <property type="molecule type" value="Genomic_DNA"/>
</dbReference>
<evidence type="ECO:0000313" key="3">
    <source>
        <dbReference type="EMBL" id="KAJ8876219.1"/>
    </source>
</evidence>
<reference evidence="3 4" key="1">
    <citation type="submission" date="2023-02" db="EMBL/GenBank/DDBJ databases">
        <title>LHISI_Scaffold_Assembly.</title>
        <authorList>
            <person name="Stuart O.P."/>
            <person name="Cleave R."/>
            <person name="Magrath M.J.L."/>
            <person name="Mikheyev A.S."/>
        </authorList>
    </citation>
    <scope>NUCLEOTIDE SEQUENCE [LARGE SCALE GENOMIC DNA]</scope>
    <source>
        <strain evidence="3">Daus_M_001</strain>
        <tissue evidence="3">Leg muscle</tissue>
    </source>
</reference>
<proteinExistence type="predicted"/>
<evidence type="ECO:0000313" key="4">
    <source>
        <dbReference type="Proteomes" id="UP001159363"/>
    </source>
</evidence>
<protein>
    <submittedName>
        <fullName evidence="3">Uncharacterized protein</fullName>
    </submittedName>
</protein>
<dbReference type="PANTHER" id="PTHR39068">
    <property type="entry name" value="LARVAL/PUPAL CUTICLE PROTEIN H1C-LIKE PROTEIN-RELATED"/>
    <property type="match status" value="1"/>
</dbReference>
<organism evidence="3 4">
    <name type="scientific">Dryococelus australis</name>
    <dbReference type="NCBI Taxonomy" id="614101"/>
    <lineage>
        <taxon>Eukaryota</taxon>
        <taxon>Metazoa</taxon>
        <taxon>Ecdysozoa</taxon>
        <taxon>Arthropoda</taxon>
        <taxon>Hexapoda</taxon>
        <taxon>Insecta</taxon>
        <taxon>Pterygota</taxon>
        <taxon>Neoptera</taxon>
        <taxon>Polyneoptera</taxon>
        <taxon>Phasmatodea</taxon>
        <taxon>Verophasmatodea</taxon>
        <taxon>Anareolatae</taxon>
        <taxon>Phasmatidae</taxon>
        <taxon>Eurycanthinae</taxon>
        <taxon>Dryococelus</taxon>
    </lineage>
</organism>
<gene>
    <name evidence="3" type="ORF">PR048_024129</name>
</gene>